<comment type="function">
    <text evidence="1">May bind long-chain fatty acids, such as palmitate, and may play a role in lipid transport or fatty acid metabolism.</text>
</comment>
<sequence length="295" mass="31922">MANFTLTCCSTADRPKSFFDGRHIPYACFHWNEGGQDHLDDLYQSVSPSDFYAAIKAGATPTTSQVSVGEFVELWEPIVAAGSDVLHVSLSSGLSGAYGSACLAATQVMEAHPGRRVLVVDSLGASSGYGMLVDYLADKRDEGVTLDEAFEWAMENRLHVHHWFFSTDLSSYVRGGRVSRVSGFVGTALKICPVLNMNDEGKLIPRDKIRTKAKAAKDMVARMEEHVQDGHDYAGKCSLSMSACREDAEAVRDMVEAKFPALAGKVQINDIGTVIGSHTGPGTVALFFMGDERGE</sequence>
<dbReference type="Gene3D" id="3.40.50.10170">
    <property type="match status" value="1"/>
</dbReference>
<dbReference type="InterPro" id="IPR050270">
    <property type="entry name" value="DegV_domain_contain"/>
</dbReference>
<evidence type="ECO:0000313" key="4">
    <source>
        <dbReference type="Proteomes" id="UP000273154"/>
    </source>
</evidence>
<accession>A0A3G9K5D4</accession>
<evidence type="ECO:0000313" key="3">
    <source>
        <dbReference type="EMBL" id="BBH49972.1"/>
    </source>
</evidence>
<dbReference type="OrthoDB" id="9760324at2"/>
<dbReference type="SUPFAM" id="SSF82549">
    <property type="entry name" value="DAK1/DegV-like"/>
    <property type="match status" value="1"/>
</dbReference>
<keyword evidence="4" id="KW-1185">Reference proteome</keyword>
<dbReference type="InterPro" id="IPR003797">
    <property type="entry name" value="DegV"/>
</dbReference>
<evidence type="ECO:0000256" key="2">
    <source>
        <dbReference type="ARBA" id="ARBA00023121"/>
    </source>
</evidence>
<dbReference type="PANTHER" id="PTHR33434:SF3">
    <property type="entry name" value="DEGV DOMAIN-CONTAINING PROTEIN YITS"/>
    <property type="match status" value="1"/>
</dbReference>
<dbReference type="AlphaFoldDB" id="A0A3G9K5D4"/>
<organism evidence="3 4">
    <name type="scientific">Parolsenella catena</name>
    <dbReference type="NCBI Taxonomy" id="2003188"/>
    <lineage>
        <taxon>Bacteria</taxon>
        <taxon>Bacillati</taxon>
        <taxon>Actinomycetota</taxon>
        <taxon>Coriobacteriia</taxon>
        <taxon>Coriobacteriales</taxon>
        <taxon>Atopobiaceae</taxon>
        <taxon>Parolsenella</taxon>
    </lineage>
</organism>
<dbReference type="GeneID" id="88848693"/>
<reference evidence="4" key="1">
    <citation type="submission" date="2018-11" db="EMBL/GenBank/DDBJ databases">
        <title>Comparative genomics of Parolsenella catena and Libanicoccus massiliensis: Reclassification of Libanicoccus massiliensis as Parolsenella massiliensis comb. nov.</title>
        <authorList>
            <person name="Sakamoto M."/>
            <person name="Ikeyama N."/>
            <person name="Murakami T."/>
            <person name="Mori H."/>
            <person name="Yuki M."/>
            <person name="Ohkuma M."/>
        </authorList>
    </citation>
    <scope>NUCLEOTIDE SEQUENCE [LARGE SCALE GENOMIC DNA]</scope>
    <source>
        <strain evidence="4">JCM 31932</strain>
    </source>
</reference>
<dbReference type="InterPro" id="IPR043168">
    <property type="entry name" value="DegV_C"/>
</dbReference>
<dbReference type="RefSeq" id="WP_126421440.1">
    <property type="nucleotide sequence ID" value="NZ_AP019367.1"/>
</dbReference>
<keyword evidence="2" id="KW-0446">Lipid-binding</keyword>
<proteinExistence type="predicted"/>
<dbReference type="PROSITE" id="PS51482">
    <property type="entry name" value="DEGV"/>
    <property type="match status" value="1"/>
</dbReference>
<dbReference type="NCBIfam" id="TIGR00762">
    <property type="entry name" value="DegV"/>
    <property type="match status" value="1"/>
</dbReference>
<dbReference type="EMBL" id="AP019367">
    <property type="protein sequence ID" value="BBH49972.1"/>
    <property type="molecule type" value="Genomic_DNA"/>
</dbReference>
<dbReference type="GO" id="GO:0008289">
    <property type="term" value="F:lipid binding"/>
    <property type="evidence" value="ECO:0007669"/>
    <property type="project" value="UniProtKB-KW"/>
</dbReference>
<dbReference type="Gene3D" id="3.30.1180.10">
    <property type="match status" value="1"/>
</dbReference>
<dbReference type="PANTHER" id="PTHR33434">
    <property type="entry name" value="DEGV DOMAIN-CONTAINING PROTEIN DR_1986-RELATED"/>
    <property type="match status" value="1"/>
</dbReference>
<evidence type="ECO:0000256" key="1">
    <source>
        <dbReference type="ARBA" id="ARBA00003238"/>
    </source>
</evidence>
<dbReference type="KEGG" id="pcat:Pcatena_05590"/>
<dbReference type="Pfam" id="PF02645">
    <property type="entry name" value="DegV"/>
    <property type="match status" value="1"/>
</dbReference>
<name>A0A3G9K5D4_9ACTN</name>
<protein>
    <submittedName>
        <fullName evidence="3">DegV family protein</fullName>
    </submittedName>
</protein>
<dbReference type="Proteomes" id="UP000273154">
    <property type="component" value="Chromosome"/>
</dbReference>
<gene>
    <name evidence="3" type="primary">degV_1</name>
    <name evidence="3" type="ORF">Pcatena_05590</name>
</gene>